<feature type="transmembrane region" description="Helical" evidence="6">
    <location>
        <begin position="96"/>
        <end position="117"/>
    </location>
</feature>
<evidence type="ECO:0000313" key="8">
    <source>
        <dbReference type="EMBL" id="JAC17637.1"/>
    </source>
</evidence>
<keyword evidence="3 6" id="KW-1133">Transmembrane helix</keyword>
<keyword evidence="4 5" id="KW-0472">Membrane</keyword>
<accession>A0A023F8I5</accession>
<comment type="subcellular location">
    <subcellularLocation>
        <location evidence="1">Membrane</location>
        <topology evidence="1">Multi-pass membrane protein</topology>
    </subcellularLocation>
</comment>
<evidence type="ECO:0000256" key="2">
    <source>
        <dbReference type="ARBA" id="ARBA00022692"/>
    </source>
</evidence>
<organism evidence="8">
    <name type="scientific">Triatoma infestans</name>
    <name type="common">Assassin bug</name>
    <dbReference type="NCBI Taxonomy" id="30076"/>
    <lineage>
        <taxon>Eukaryota</taxon>
        <taxon>Metazoa</taxon>
        <taxon>Ecdysozoa</taxon>
        <taxon>Arthropoda</taxon>
        <taxon>Hexapoda</taxon>
        <taxon>Insecta</taxon>
        <taxon>Pterygota</taxon>
        <taxon>Neoptera</taxon>
        <taxon>Paraneoptera</taxon>
        <taxon>Hemiptera</taxon>
        <taxon>Heteroptera</taxon>
        <taxon>Panheteroptera</taxon>
        <taxon>Cimicomorpha</taxon>
        <taxon>Reduviidae</taxon>
        <taxon>Triatominae</taxon>
        <taxon>Triatoma</taxon>
    </lineage>
</organism>
<dbReference type="EMBL" id="GBBI01001075">
    <property type="protein sequence ID" value="JAC17637.1"/>
    <property type="molecule type" value="mRNA"/>
</dbReference>
<evidence type="ECO:0000256" key="5">
    <source>
        <dbReference type="PROSITE-ProRule" id="PRU00581"/>
    </source>
</evidence>
<evidence type="ECO:0000259" key="7">
    <source>
        <dbReference type="PROSITE" id="PS51225"/>
    </source>
</evidence>
<feature type="domain" description="MARVEL" evidence="7">
    <location>
        <begin position="25"/>
        <end position="156"/>
    </location>
</feature>
<sequence length="158" mass="17626">MSHTVTVTRTTTTTTTSAIILNTGYLKTLPGLLKVLEVIVSGICLGLLVYYRSSYYFNEFFLCILTAVFVGSTCLLLSCILSISTASMISKTMYELLYHFVAFILCLVASITLMVELNRTSQYSSYYKPYLAASILGFVLTVLYLISVVFSFRSYRGL</sequence>
<dbReference type="Pfam" id="PF01284">
    <property type="entry name" value="MARVEL"/>
    <property type="match status" value="1"/>
</dbReference>
<dbReference type="PANTHER" id="PTHR22776:SF92">
    <property type="entry name" value="LD04844P"/>
    <property type="match status" value="1"/>
</dbReference>
<evidence type="ECO:0000256" key="1">
    <source>
        <dbReference type="ARBA" id="ARBA00004141"/>
    </source>
</evidence>
<feature type="transmembrane region" description="Helical" evidence="6">
    <location>
        <begin position="31"/>
        <end position="51"/>
    </location>
</feature>
<dbReference type="GO" id="GO:0016020">
    <property type="term" value="C:membrane"/>
    <property type="evidence" value="ECO:0007669"/>
    <property type="project" value="UniProtKB-SubCell"/>
</dbReference>
<feature type="transmembrane region" description="Helical" evidence="6">
    <location>
        <begin position="129"/>
        <end position="152"/>
    </location>
</feature>
<evidence type="ECO:0000256" key="6">
    <source>
        <dbReference type="SAM" id="Phobius"/>
    </source>
</evidence>
<dbReference type="AlphaFoldDB" id="A0A023F8I5"/>
<proteinExistence type="evidence at transcript level"/>
<feature type="transmembrane region" description="Helical" evidence="6">
    <location>
        <begin position="60"/>
        <end position="84"/>
    </location>
</feature>
<reference evidence="8" key="1">
    <citation type="journal article" date="2014" name="PLoS Negl. Trop. Dis.">
        <title>An updated insight into the Sialotranscriptome of Triatoma infestans: developmental stage and geographic variations.</title>
        <authorList>
            <person name="Schwarz A."/>
            <person name="Medrano-Mercado N."/>
            <person name="Schaub G.A."/>
            <person name="Struchiner C.J."/>
            <person name="Bargues M.D."/>
            <person name="Levy M.Z."/>
            <person name="Ribeiro J.M."/>
        </authorList>
    </citation>
    <scope>NUCLEOTIDE SEQUENCE</scope>
    <source>
        <strain evidence="8">Chile</strain>
        <tissue evidence="8">Salivary glands</tissue>
    </source>
</reference>
<evidence type="ECO:0000256" key="4">
    <source>
        <dbReference type="ARBA" id="ARBA00023136"/>
    </source>
</evidence>
<protein>
    <submittedName>
        <fullName evidence="8">Putative members of chemokine-like factor super family</fullName>
    </submittedName>
</protein>
<evidence type="ECO:0000256" key="3">
    <source>
        <dbReference type="ARBA" id="ARBA00022989"/>
    </source>
</evidence>
<dbReference type="PANTHER" id="PTHR22776">
    <property type="entry name" value="MARVEL-CONTAINING POTENTIAL LIPID RAFT-ASSOCIATED PROTEIN"/>
    <property type="match status" value="1"/>
</dbReference>
<dbReference type="PROSITE" id="PS51225">
    <property type="entry name" value="MARVEL"/>
    <property type="match status" value="1"/>
</dbReference>
<dbReference type="InterPro" id="IPR050578">
    <property type="entry name" value="MARVEL-CKLF_proteins"/>
</dbReference>
<name>A0A023F8I5_TRIIF</name>
<dbReference type="InterPro" id="IPR008253">
    <property type="entry name" value="Marvel"/>
</dbReference>
<keyword evidence="2 5" id="KW-0812">Transmembrane</keyword>